<dbReference type="SUPFAM" id="SSF141072">
    <property type="entry name" value="CalX-like"/>
    <property type="match status" value="1"/>
</dbReference>
<keyword evidence="8" id="KW-1015">Disulfide bond</keyword>
<evidence type="ECO:0000259" key="10">
    <source>
        <dbReference type="Pfam" id="PF05572"/>
    </source>
</evidence>
<evidence type="ECO:0000256" key="8">
    <source>
        <dbReference type="ARBA" id="ARBA00023157"/>
    </source>
</evidence>
<comment type="similarity">
    <text evidence="1">Belongs to the peptidase M43B family.</text>
</comment>
<dbReference type="EMBL" id="JACXXH010000002">
    <property type="protein sequence ID" value="MBD3862625.1"/>
    <property type="molecule type" value="Genomic_DNA"/>
</dbReference>
<dbReference type="NCBIfam" id="TIGR04183">
    <property type="entry name" value="Por_Secre_tail"/>
    <property type="match status" value="1"/>
</dbReference>
<evidence type="ECO:0000256" key="7">
    <source>
        <dbReference type="ARBA" id="ARBA00023049"/>
    </source>
</evidence>
<keyword evidence="14" id="KW-1185">Reference proteome</keyword>
<dbReference type="InterPro" id="IPR024079">
    <property type="entry name" value="MetalloPept_cat_dom_sf"/>
</dbReference>
<dbReference type="PANTHER" id="PTHR47466">
    <property type="match status" value="1"/>
</dbReference>
<evidence type="ECO:0000313" key="14">
    <source>
        <dbReference type="Proteomes" id="UP000627521"/>
    </source>
</evidence>
<protein>
    <submittedName>
        <fullName evidence="13">T9SS type A sorting domain-containing protein</fullName>
    </submittedName>
</protein>
<keyword evidence="4 9" id="KW-0732">Signal</keyword>
<evidence type="ECO:0000259" key="12">
    <source>
        <dbReference type="Pfam" id="PF18962"/>
    </source>
</evidence>
<proteinExistence type="inferred from homology"/>
<accession>A0ABR8LQW4</accession>
<feature type="chain" id="PRO_5045872719" evidence="9">
    <location>
        <begin position="24"/>
        <end position="956"/>
    </location>
</feature>
<dbReference type="InterPro" id="IPR026444">
    <property type="entry name" value="Secre_tail"/>
</dbReference>
<evidence type="ECO:0000256" key="2">
    <source>
        <dbReference type="ARBA" id="ARBA00022670"/>
    </source>
</evidence>
<feature type="domain" description="Cleaved adhesin" evidence="11">
    <location>
        <begin position="549"/>
        <end position="658"/>
    </location>
</feature>
<comment type="caution">
    <text evidence="13">The sequence shown here is derived from an EMBL/GenBank/DDBJ whole genome shotgun (WGS) entry which is preliminary data.</text>
</comment>
<dbReference type="InterPro" id="IPR038081">
    <property type="entry name" value="CalX-like_sf"/>
</dbReference>
<evidence type="ECO:0000256" key="6">
    <source>
        <dbReference type="ARBA" id="ARBA00022833"/>
    </source>
</evidence>
<dbReference type="RefSeq" id="WP_191099173.1">
    <property type="nucleotide sequence ID" value="NZ_JACXXF010000002.1"/>
</dbReference>
<feature type="domain" description="Peptidase M43 pregnancy-associated plasma-A" evidence="10">
    <location>
        <begin position="261"/>
        <end position="389"/>
    </location>
</feature>
<evidence type="ECO:0000256" key="4">
    <source>
        <dbReference type="ARBA" id="ARBA00022729"/>
    </source>
</evidence>
<gene>
    <name evidence="13" type="ORF">IEG06_04120</name>
</gene>
<feature type="signal peptide" evidence="9">
    <location>
        <begin position="1"/>
        <end position="23"/>
    </location>
</feature>
<feature type="domain" description="Secretion system C-terminal sorting" evidence="12">
    <location>
        <begin position="881"/>
        <end position="955"/>
    </location>
</feature>
<sequence length="956" mass="101475">MNKITLKGALAFLLLGTSVSAVGQIQTSNASLNSNLEVKRGPFELTEATKQSIELTGYAKCLTDENEILLQQKYPKRATDAQFEEWLAPKLAQIRTERASGRSEQVVYNIPVIIHVVHDGDALGTGENITDAQALSQIQVMNEDFRRLAGTPGGINSTGAAVDVEINFCIAQQDESGNPTTGVVRHVITPYSNSQTPSNTGDWEIRSDVETMKANTQWDPTKYLNMWTIRPGGNPLDDNVNPGLGGLLGYAQFPSNSGLIGLSTNGGAANTDGVVAAFDSMGTLAEDDGTFMLNPTYNLGRTMTHEVGHWLGLRHIWGDNSNCVGGSSAGDFCADTPDSNQPNYSCVTVDNCVSDGLGNDQVQNYMDYTPDACMDTFTQDQKDRIVAVMQSSPRRMELNASNVCNPSQPTISFTTAAPTSALEGSDCNFVDYNFDLNISEGGDATATATLVATGTAVEGEDFELLNNSVVFATGATTATGSNVVTLRVYNDSFVEADETVILNVNVTTTGSTLASAATHQLTILNDDAAAALTTTVNVYSNNFDDGTGLSVYDRDGDGNAWYAGVGGLDGFGDIVGDTALSESNGTLLGTGPGGYTPDQYLVSEAFTIPASATNVAVSYVVGSYNTSGGYQEHYSVYYTTVSTPTAYADLEEFVLENDRIVPATGTEIRTHDLTPYAGTTGQIVIRHHNTPGDGLLLFDTLSVDATTGTSIQTVENSATLDQLSLTTSGTITSSDAVSSDLMLDMTNNGTEDFGCLDVFVSRAGTSAQSYNGNTTPNFFADKTFTITPTNALTSTNAVIEFYFTSAELAGWEAATGQTTASLSIIREHGTEVEVVPAAVTAFGSEFVVSGTFTTGIDGTFYFGVPQASLSTSEFAFDQFSVYPNPTSGAITLSISTTEDVTLTVYDIRGRQILNDKYTNTGSLFNKTVNLNAKSTGIYILKVEAGNKSVFKKIIVK</sequence>
<dbReference type="PANTHER" id="PTHR47466:SF1">
    <property type="entry name" value="METALLOPROTEASE MEP1 (AFU_ORTHOLOGUE AFUA_1G07730)-RELATED"/>
    <property type="match status" value="1"/>
</dbReference>
<dbReference type="Gene3D" id="3.40.390.10">
    <property type="entry name" value="Collagenase (Catalytic Domain)"/>
    <property type="match status" value="1"/>
</dbReference>
<dbReference type="SUPFAM" id="SSF55486">
    <property type="entry name" value="Metalloproteases ('zincins'), catalytic domain"/>
    <property type="match status" value="1"/>
</dbReference>
<evidence type="ECO:0000313" key="13">
    <source>
        <dbReference type="EMBL" id="MBD3862625.1"/>
    </source>
</evidence>
<evidence type="ECO:0000256" key="9">
    <source>
        <dbReference type="SAM" id="SignalP"/>
    </source>
</evidence>
<dbReference type="CDD" id="cd04275">
    <property type="entry name" value="ZnMc_pappalysin_like"/>
    <property type="match status" value="1"/>
</dbReference>
<evidence type="ECO:0000256" key="1">
    <source>
        <dbReference type="ARBA" id="ARBA00008721"/>
    </source>
</evidence>
<evidence type="ECO:0000259" key="11">
    <source>
        <dbReference type="Pfam" id="PF07675"/>
    </source>
</evidence>
<dbReference type="Gene3D" id="2.60.40.2030">
    <property type="match status" value="1"/>
</dbReference>
<evidence type="ECO:0000256" key="3">
    <source>
        <dbReference type="ARBA" id="ARBA00022723"/>
    </source>
</evidence>
<keyword evidence="2" id="KW-0645">Protease</keyword>
<dbReference type="InterPro" id="IPR011628">
    <property type="entry name" value="Cleaved_adhesin"/>
</dbReference>
<name>A0ABR8LQW4_9FLAO</name>
<reference evidence="13 14" key="1">
    <citation type="submission" date="2020-09" db="EMBL/GenBank/DDBJ databases">
        <title>Bacillus nautilus sp. nov., Chryseoglobus crepusculi sp. nov, and Psychrobacter noctis sp. nov., isolated from deep-sea sponges from the equatorial Atlantic.</title>
        <authorList>
            <person name="Stennett H.L."/>
            <person name="Williams S.E."/>
        </authorList>
    </citation>
    <scope>NUCLEOTIDE SEQUENCE [LARGE SCALE GENOMIC DNA]</scope>
    <source>
        <strain evidence="13 14">28M-24</strain>
    </source>
</reference>
<dbReference type="Pfam" id="PF07675">
    <property type="entry name" value="Cleaved_Adhesin"/>
    <property type="match status" value="1"/>
</dbReference>
<organism evidence="13 14">
    <name type="scientific">Olleya marilimosa</name>
    <dbReference type="NCBI Taxonomy" id="272164"/>
    <lineage>
        <taxon>Bacteria</taxon>
        <taxon>Pseudomonadati</taxon>
        <taxon>Bacteroidota</taxon>
        <taxon>Flavobacteriia</taxon>
        <taxon>Flavobacteriales</taxon>
        <taxon>Flavobacteriaceae</taxon>
    </lineage>
</organism>
<keyword evidence="3" id="KW-0479">Metal-binding</keyword>
<keyword evidence="5" id="KW-0378">Hydrolase</keyword>
<dbReference type="Pfam" id="PF05572">
    <property type="entry name" value="Peptidase_M43"/>
    <property type="match status" value="1"/>
</dbReference>
<dbReference type="InterPro" id="IPR008754">
    <property type="entry name" value="Peptidase_M43"/>
</dbReference>
<dbReference type="Proteomes" id="UP000627521">
    <property type="component" value="Unassembled WGS sequence"/>
</dbReference>
<evidence type="ECO:0000256" key="5">
    <source>
        <dbReference type="ARBA" id="ARBA00022801"/>
    </source>
</evidence>
<keyword evidence="7" id="KW-0482">Metalloprotease</keyword>
<keyword evidence="6" id="KW-0862">Zinc</keyword>
<dbReference type="Pfam" id="PF18962">
    <property type="entry name" value="Por_Secre_tail"/>
    <property type="match status" value="1"/>
</dbReference>